<dbReference type="AlphaFoldDB" id="A0A261S499"/>
<comment type="caution">
    <text evidence="1">The sequence shown here is derived from an EMBL/GenBank/DDBJ whole genome shotgun (WGS) entry which is preliminary data.</text>
</comment>
<evidence type="ECO:0000313" key="2">
    <source>
        <dbReference type="Proteomes" id="UP000216020"/>
    </source>
</evidence>
<sequence>MPVPLDAASSSGRIFIQTTVFADPETLARASDAHAGPMRSVARLWQRIRSLPGALQSTCREWIHRIADWLSTLR</sequence>
<organism evidence="1 2">
    <name type="scientific">Bordetella genomosp. 10</name>
    <dbReference type="NCBI Taxonomy" id="1416804"/>
    <lineage>
        <taxon>Bacteria</taxon>
        <taxon>Pseudomonadati</taxon>
        <taxon>Pseudomonadota</taxon>
        <taxon>Betaproteobacteria</taxon>
        <taxon>Burkholderiales</taxon>
        <taxon>Alcaligenaceae</taxon>
        <taxon>Bordetella</taxon>
    </lineage>
</organism>
<reference evidence="2" key="1">
    <citation type="submission" date="2017-05" db="EMBL/GenBank/DDBJ databases">
        <title>Complete and WGS of Bordetella genogroups.</title>
        <authorList>
            <person name="Spilker T."/>
            <person name="Lipuma J."/>
        </authorList>
    </citation>
    <scope>NUCLEOTIDE SEQUENCE [LARGE SCALE GENOMIC DNA]</scope>
    <source>
        <strain evidence="2">AU16122</strain>
    </source>
</reference>
<gene>
    <name evidence="1" type="ORF">CAL29_30520</name>
</gene>
<dbReference type="Proteomes" id="UP000216020">
    <property type="component" value="Unassembled WGS sequence"/>
</dbReference>
<keyword evidence="2" id="KW-1185">Reference proteome</keyword>
<evidence type="ECO:0000313" key="1">
    <source>
        <dbReference type="EMBL" id="OZI32164.1"/>
    </source>
</evidence>
<proteinExistence type="predicted"/>
<accession>A0A261S499</accession>
<name>A0A261S499_9BORD</name>
<protein>
    <submittedName>
        <fullName evidence="1">Uncharacterized protein</fullName>
    </submittedName>
</protein>
<dbReference type="EMBL" id="NEVM01000005">
    <property type="protein sequence ID" value="OZI32164.1"/>
    <property type="molecule type" value="Genomic_DNA"/>
</dbReference>